<feature type="compositionally biased region" description="Basic and acidic residues" evidence="2">
    <location>
        <begin position="117"/>
        <end position="126"/>
    </location>
</feature>
<feature type="compositionally biased region" description="Basic and acidic residues" evidence="2">
    <location>
        <begin position="341"/>
        <end position="356"/>
    </location>
</feature>
<dbReference type="PANTHER" id="PTHR12301:SF4">
    <property type="entry name" value="SAM DOMAIN-CONTAINING PROTEIN SAMSN-1"/>
    <property type="match status" value="1"/>
</dbReference>
<feature type="compositionally biased region" description="Low complexity" evidence="2">
    <location>
        <begin position="398"/>
        <end position="422"/>
    </location>
</feature>
<keyword evidence="1" id="KW-0597">Phosphoprotein</keyword>
<dbReference type="PANTHER" id="PTHR12301">
    <property type="entry name" value="SAM-DOMAIN, SH3 AND NUCLEAR LOCALIZATION SIGNALS PROTEIN RELATED"/>
    <property type="match status" value="1"/>
</dbReference>
<dbReference type="EMBL" id="JAGKHQ010000005">
    <property type="protein sequence ID" value="KAG7517071.1"/>
    <property type="molecule type" value="Genomic_DNA"/>
</dbReference>
<dbReference type="CDD" id="cd11822">
    <property type="entry name" value="SH3_SASH_like"/>
    <property type="match status" value="1"/>
</dbReference>
<dbReference type="InterPro" id="IPR021090">
    <property type="entry name" value="SPIDER"/>
</dbReference>
<dbReference type="InterPro" id="IPR001660">
    <property type="entry name" value="SAM"/>
</dbReference>
<feature type="compositionally biased region" description="Basic and acidic residues" evidence="2">
    <location>
        <begin position="592"/>
        <end position="608"/>
    </location>
</feature>
<protein>
    <submittedName>
        <fullName evidence="4">SAM domain-containing protein SAMSN-1-like</fullName>
    </submittedName>
</protein>
<dbReference type="Pfam" id="PF00536">
    <property type="entry name" value="SAM_1"/>
    <property type="match status" value="1"/>
</dbReference>
<keyword evidence="5" id="KW-1185">Reference proteome</keyword>
<sequence length="634" mass="71032">MQTGDLCCVSQAGSTESLYEAAYSQTLKDVLPKYQCSPSSLLRCEPQRGGSEPSITSNAQKSKRSSRRSCLPTSPMDHEISEKHSNPICWMSSGDQENTSHQNNKETCEAPRQVSRLTRDDCDKTHAHQAAQDSETTDTAGSTHTKRRLKKSQSLVKVNKGKSMADNNDRLTDVLSNNNPVLTCIGLGKRSEKSSVPPAAPQQQQQTKHHEHSEEDDMWSPKVGNYTWSPFECSQPWSPFYTDCHQPQHELHVCGATLPPPRTTDWNRFESLMQELDVKQLDPPPPQIIHSITDPHLSQNTMTRFGRFDAFTQHSPLMKAQDDGSCLKKTEQNDHLTNSRLQEKQTEASSQRDRTHTVSPAERAVTAIANGSTQIHGTCKREAPGGRTLTRGHRKSSLESLYSLKSGQSSSSGVTSGSDWSSNRGSLRLEEDLFCARQFCGRARVHTEHTPSPYDTESLKLKVGDVIDIIAKPPMGIWTGMLNDKIGNFKFIYVDLLKEENPERQKETQIHRVRHGSTVQEALKLLNLEEFSSSLQRNGYQTVEDLMRLREHHLMELNVTDPGQRHRLLAAVDSLQRLRSECQLENEANEEAQTHAENTKADTGKCSRDSGCPDYTREDADVHVPSQQPQTTAS</sequence>
<gene>
    <name evidence="4" type="ORF">JOB18_048555</name>
</gene>
<feature type="region of interest" description="Disordered" evidence="2">
    <location>
        <begin position="44"/>
        <end position="176"/>
    </location>
</feature>
<reference evidence="4 5" key="1">
    <citation type="journal article" date="2021" name="Sci. Rep.">
        <title>Chromosome anchoring in Senegalese sole (Solea senegalensis) reveals sex-associated markers and genome rearrangements in flatfish.</title>
        <authorList>
            <person name="Guerrero-Cozar I."/>
            <person name="Gomez-Garrido J."/>
            <person name="Berbel C."/>
            <person name="Martinez-Blanch J.F."/>
            <person name="Alioto T."/>
            <person name="Claros M.G."/>
            <person name="Gagnaire P.A."/>
            <person name="Manchado M."/>
        </authorList>
    </citation>
    <scope>NUCLEOTIDE SEQUENCE [LARGE SCALE GENOMIC DNA]</scope>
    <source>
        <strain evidence="4">Sse05_10M</strain>
    </source>
</reference>
<dbReference type="Proteomes" id="UP000693946">
    <property type="component" value="Linkage Group LG13"/>
</dbReference>
<name>A0AAV6SI50_SOLSE</name>
<accession>A0AAV6SI50</accession>
<dbReference type="InterPro" id="IPR051725">
    <property type="entry name" value="SAM-SH3_domain_protein"/>
</dbReference>
<feature type="compositionally biased region" description="Polar residues" evidence="2">
    <location>
        <begin position="93"/>
        <end position="102"/>
    </location>
</feature>
<evidence type="ECO:0000313" key="5">
    <source>
        <dbReference type="Proteomes" id="UP000693946"/>
    </source>
</evidence>
<dbReference type="Pfam" id="PF12485">
    <property type="entry name" value="SPIDER"/>
    <property type="match status" value="1"/>
</dbReference>
<feature type="region of interest" description="Disordered" evidence="2">
    <location>
        <begin position="332"/>
        <end position="360"/>
    </location>
</feature>
<dbReference type="AlphaFoldDB" id="A0AAV6SI50"/>
<dbReference type="PROSITE" id="PS50105">
    <property type="entry name" value="SAM_DOMAIN"/>
    <property type="match status" value="1"/>
</dbReference>
<feature type="region of interest" description="Disordered" evidence="2">
    <location>
        <begin position="589"/>
        <end position="634"/>
    </location>
</feature>
<feature type="region of interest" description="Disordered" evidence="2">
    <location>
        <begin position="189"/>
        <end position="221"/>
    </location>
</feature>
<evidence type="ECO:0000256" key="1">
    <source>
        <dbReference type="ARBA" id="ARBA00022553"/>
    </source>
</evidence>
<comment type="caution">
    <text evidence="4">The sequence shown here is derived from an EMBL/GenBank/DDBJ whole genome shotgun (WGS) entry which is preliminary data.</text>
</comment>
<feature type="domain" description="SAM" evidence="3">
    <location>
        <begin position="514"/>
        <end position="578"/>
    </location>
</feature>
<feature type="compositionally biased region" description="Polar residues" evidence="2">
    <location>
        <begin position="131"/>
        <end position="143"/>
    </location>
</feature>
<organism evidence="4 5">
    <name type="scientific">Solea senegalensis</name>
    <name type="common">Senegalese sole</name>
    <dbReference type="NCBI Taxonomy" id="28829"/>
    <lineage>
        <taxon>Eukaryota</taxon>
        <taxon>Metazoa</taxon>
        <taxon>Chordata</taxon>
        <taxon>Craniata</taxon>
        <taxon>Vertebrata</taxon>
        <taxon>Euteleostomi</taxon>
        <taxon>Actinopterygii</taxon>
        <taxon>Neopterygii</taxon>
        <taxon>Teleostei</taxon>
        <taxon>Neoteleostei</taxon>
        <taxon>Acanthomorphata</taxon>
        <taxon>Carangaria</taxon>
        <taxon>Pleuronectiformes</taxon>
        <taxon>Pleuronectoidei</taxon>
        <taxon>Soleidae</taxon>
        <taxon>Solea</taxon>
    </lineage>
</organism>
<feature type="compositionally biased region" description="Polar residues" evidence="2">
    <location>
        <begin position="625"/>
        <end position="634"/>
    </location>
</feature>
<evidence type="ECO:0000313" key="4">
    <source>
        <dbReference type="EMBL" id="KAG7517071.1"/>
    </source>
</evidence>
<dbReference type="SMART" id="SM00454">
    <property type="entry name" value="SAM"/>
    <property type="match status" value="1"/>
</dbReference>
<evidence type="ECO:0000256" key="2">
    <source>
        <dbReference type="SAM" id="MobiDB-lite"/>
    </source>
</evidence>
<feature type="compositionally biased region" description="Basic and acidic residues" evidence="2">
    <location>
        <begin position="76"/>
        <end position="85"/>
    </location>
</feature>
<evidence type="ECO:0000259" key="3">
    <source>
        <dbReference type="PROSITE" id="PS50105"/>
    </source>
</evidence>
<proteinExistence type="predicted"/>
<feature type="region of interest" description="Disordered" evidence="2">
    <location>
        <begin position="372"/>
        <end position="423"/>
    </location>
</feature>